<evidence type="ECO:0000313" key="3">
    <source>
        <dbReference type="Proteomes" id="UP000770015"/>
    </source>
</evidence>
<feature type="compositionally biased region" description="Acidic residues" evidence="1">
    <location>
        <begin position="169"/>
        <end position="180"/>
    </location>
</feature>
<feature type="region of interest" description="Disordered" evidence="1">
    <location>
        <begin position="149"/>
        <end position="180"/>
    </location>
</feature>
<dbReference type="AlphaFoldDB" id="A0A9P9A582"/>
<organism evidence="2 3">
    <name type="scientific">Plectosphaerella plurivora</name>
    <dbReference type="NCBI Taxonomy" id="936078"/>
    <lineage>
        <taxon>Eukaryota</taxon>
        <taxon>Fungi</taxon>
        <taxon>Dikarya</taxon>
        <taxon>Ascomycota</taxon>
        <taxon>Pezizomycotina</taxon>
        <taxon>Sordariomycetes</taxon>
        <taxon>Hypocreomycetidae</taxon>
        <taxon>Glomerellales</taxon>
        <taxon>Plectosphaerellaceae</taxon>
        <taxon>Plectosphaerella</taxon>
    </lineage>
</organism>
<comment type="caution">
    <text evidence="2">The sequence shown here is derived from an EMBL/GenBank/DDBJ whole genome shotgun (WGS) entry which is preliminary data.</text>
</comment>
<evidence type="ECO:0000313" key="2">
    <source>
        <dbReference type="EMBL" id="KAH6664807.1"/>
    </source>
</evidence>
<reference evidence="2" key="1">
    <citation type="journal article" date="2021" name="Nat. Commun.">
        <title>Genetic determinants of endophytism in the Arabidopsis root mycobiome.</title>
        <authorList>
            <person name="Mesny F."/>
            <person name="Miyauchi S."/>
            <person name="Thiergart T."/>
            <person name="Pickel B."/>
            <person name="Atanasova L."/>
            <person name="Karlsson M."/>
            <person name="Huettel B."/>
            <person name="Barry K.W."/>
            <person name="Haridas S."/>
            <person name="Chen C."/>
            <person name="Bauer D."/>
            <person name="Andreopoulos W."/>
            <person name="Pangilinan J."/>
            <person name="LaButti K."/>
            <person name="Riley R."/>
            <person name="Lipzen A."/>
            <person name="Clum A."/>
            <person name="Drula E."/>
            <person name="Henrissat B."/>
            <person name="Kohler A."/>
            <person name="Grigoriev I.V."/>
            <person name="Martin F.M."/>
            <person name="Hacquard S."/>
        </authorList>
    </citation>
    <scope>NUCLEOTIDE SEQUENCE</scope>
    <source>
        <strain evidence="2">MPI-SDFR-AT-0117</strain>
    </source>
</reference>
<evidence type="ECO:0000256" key="1">
    <source>
        <dbReference type="SAM" id="MobiDB-lite"/>
    </source>
</evidence>
<dbReference type="OrthoDB" id="4851314at2759"/>
<dbReference type="EMBL" id="JAGSXJ010000039">
    <property type="protein sequence ID" value="KAH6664807.1"/>
    <property type="molecule type" value="Genomic_DNA"/>
</dbReference>
<name>A0A9P9A582_9PEZI</name>
<gene>
    <name evidence="2" type="ORF">F5X68DRAFT_195403</name>
</gene>
<sequence length="180" mass="21057">MTEGPPLVPEEPDERDTYANEAISYLRNRGNLYSDHDVRLNPAPRWYFARDDLNVMHYRRVNPEHEIGGFPTENWWFIHHSGEKACGEEPLEFFSDWEGSEASDMQEPTPFGWQLLRANKLWPVGTGWQEELEREYNLEQKGVQDRFTTSYVEEEDPIAPESGQKLVEDIGDASDEDSWY</sequence>
<accession>A0A9P9A582</accession>
<proteinExistence type="predicted"/>
<dbReference type="Proteomes" id="UP000770015">
    <property type="component" value="Unassembled WGS sequence"/>
</dbReference>
<protein>
    <submittedName>
        <fullName evidence="2">Uncharacterized protein</fullName>
    </submittedName>
</protein>
<keyword evidence="3" id="KW-1185">Reference proteome</keyword>